<dbReference type="SUPFAM" id="SSF64167">
    <property type="entry name" value="SurE-like"/>
    <property type="match status" value="1"/>
</dbReference>
<evidence type="ECO:0000256" key="1">
    <source>
        <dbReference type="ARBA" id="ARBA00000815"/>
    </source>
</evidence>
<evidence type="ECO:0000256" key="8">
    <source>
        <dbReference type="ARBA" id="ARBA00022801"/>
    </source>
</evidence>
<dbReference type="GO" id="GO:0004309">
    <property type="term" value="F:exopolyphosphatase activity"/>
    <property type="evidence" value="ECO:0007669"/>
    <property type="project" value="TreeGrafter"/>
</dbReference>
<comment type="catalytic activity">
    <reaction evidence="1 9">
        <text>a ribonucleoside 5'-phosphate + H2O = a ribonucleoside + phosphate</text>
        <dbReference type="Rhea" id="RHEA:12484"/>
        <dbReference type="ChEBI" id="CHEBI:15377"/>
        <dbReference type="ChEBI" id="CHEBI:18254"/>
        <dbReference type="ChEBI" id="CHEBI:43474"/>
        <dbReference type="ChEBI" id="CHEBI:58043"/>
        <dbReference type="EC" id="3.1.3.5"/>
    </reaction>
</comment>
<evidence type="ECO:0000259" key="10">
    <source>
        <dbReference type="Pfam" id="PF01975"/>
    </source>
</evidence>
<dbReference type="InterPro" id="IPR030048">
    <property type="entry name" value="SurE"/>
</dbReference>
<dbReference type="GO" id="GO:0008254">
    <property type="term" value="F:3'-nucleotidase activity"/>
    <property type="evidence" value="ECO:0007669"/>
    <property type="project" value="TreeGrafter"/>
</dbReference>
<evidence type="ECO:0000313" key="11">
    <source>
        <dbReference type="EMBL" id="PRR77916.1"/>
    </source>
</evidence>
<evidence type="ECO:0000313" key="12">
    <source>
        <dbReference type="Proteomes" id="UP000239706"/>
    </source>
</evidence>
<dbReference type="PANTHER" id="PTHR30457">
    <property type="entry name" value="5'-NUCLEOTIDASE SURE"/>
    <property type="match status" value="1"/>
</dbReference>
<comment type="cofactor">
    <cofactor evidence="9">
        <name>a divalent metal cation</name>
        <dbReference type="ChEBI" id="CHEBI:60240"/>
    </cofactor>
    <text evidence="9">Binds 1 divalent metal cation per subunit.</text>
</comment>
<evidence type="ECO:0000256" key="9">
    <source>
        <dbReference type="HAMAP-Rule" id="MF_00060"/>
    </source>
</evidence>
<proteinExistence type="inferred from homology"/>
<evidence type="ECO:0000256" key="7">
    <source>
        <dbReference type="ARBA" id="ARBA00022741"/>
    </source>
</evidence>
<evidence type="ECO:0000256" key="2">
    <source>
        <dbReference type="ARBA" id="ARBA00001946"/>
    </source>
</evidence>
<evidence type="ECO:0000256" key="5">
    <source>
        <dbReference type="ARBA" id="ARBA00022490"/>
    </source>
</evidence>
<protein>
    <recommendedName>
        <fullName evidence="9">5'-nucleotidase SurE</fullName>
        <ecNumber evidence="9">3.1.3.5</ecNumber>
    </recommendedName>
    <alternativeName>
        <fullName evidence="9">Nucleoside 5'-monophosphate phosphohydrolase</fullName>
    </alternativeName>
</protein>
<keyword evidence="7 9" id="KW-0547">Nucleotide-binding</keyword>
<dbReference type="EMBL" id="PVXO01000055">
    <property type="protein sequence ID" value="PRR77916.1"/>
    <property type="molecule type" value="Genomic_DNA"/>
</dbReference>
<dbReference type="NCBIfam" id="NF010543">
    <property type="entry name" value="PRK13933.1"/>
    <property type="match status" value="1"/>
</dbReference>
<keyword evidence="8 9" id="KW-0378">Hydrolase</keyword>
<evidence type="ECO:0000256" key="4">
    <source>
        <dbReference type="ARBA" id="ARBA00011062"/>
    </source>
</evidence>
<dbReference type="PANTHER" id="PTHR30457:SF12">
    <property type="entry name" value="5'_3'-NUCLEOTIDASE SURE"/>
    <property type="match status" value="1"/>
</dbReference>
<comment type="subcellular location">
    <subcellularLocation>
        <location evidence="3 9">Cytoplasm</location>
    </subcellularLocation>
</comment>
<keyword evidence="12" id="KW-1185">Reference proteome</keyword>
<organism evidence="11 12">
    <name type="scientific">Clostridium liquoris</name>
    <dbReference type="NCBI Taxonomy" id="1289519"/>
    <lineage>
        <taxon>Bacteria</taxon>
        <taxon>Bacillati</taxon>
        <taxon>Bacillota</taxon>
        <taxon>Clostridia</taxon>
        <taxon>Eubacteriales</taxon>
        <taxon>Clostridiaceae</taxon>
        <taxon>Clostridium</taxon>
    </lineage>
</organism>
<dbReference type="InterPro" id="IPR036523">
    <property type="entry name" value="SurE-like_sf"/>
</dbReference>
<dbReference type="AlphaFoldDB" id="A0A2T0B1Y9"/>
<dbReference type="GO" id="GO:0000166">
    <property type="term" value="F:nucleotide binding"/>
    <property type="evidence" value="ECO:0007669"/>
    <property type="project" value="UniProtKB-KW"/>
</dbReference>
<feature type="domain" description="Survival protein SurE-like phosphatase/nucleotidase" evidence="10">
    <location>
        <begin position="4"/>
        <end position="189"/>
    </location>
</feature>
<sequence length="250" mass="27617">MRLLLTNDDGIGSKALHILAKELEKEHEVIIAAPSNQKSACSHSITICEPLVVKSVKLPEIKSKAFSVSGTPADCVRVAIHKLLDKPVDMVISGINMGTNLGMDVIYSGTVSAAIEAAIYKIPSMAISSELKDGCANYNSAAKFASKIIKIAQNNLIKDDLVLNVNVPYLNEEDVKEIKVCEIGDKVYDNYFIENVDENGDTILNLKGKINEKHKINTDVYYLKQGYVTLTPLHYDLTNFKILNEVSQWF</sequence>
<reference evidence="11 12" key="1">
    <citation type="submission" date="2018-03" db="EMBL/GenBank/DDBJ databases">
        <title>Genome sequence of Clostridium liquoris DSM 100320.</title>
        <authorList>
            <person name="Poehlein A."/>
            <person name="Daniel R."/>
        </authorList>
    </citation>
    <scope>NUCLEOTIDE SEQUENCE [LARGE SCALE GENOMIC DNA]</scope>
    <source>
        <strain evidence="11 12">DSM 100320</strain>
    </source>
</reference>
<evidence type="ECO:0000256" key="3">
    <source>
        <dbReference type="ARBA" id="ARBA00004496"/>
    </source>
</evidence>
<dbReference type="GO" id="GO:0046872">
    <property type="term" value="F:metal ion binding"/>
    <property type="evidence" value="ECO:0007669"/>
    <property type="project" value="UniProtKB-UniRule"/>
</dbReference>
<dbReference type="EC" id="3.1.3.5" evidence="9"/>
<dbReference type="GO" id="GO:0008253">
    <property type="term" value="F:5'-nucleotidase activity"/>
    <property type="evidence" value="ECO:0007669"/>
    <property type="project" value="UniProtKB-UniRule"/>
</dbReference>
<accession>A0A2T0B1Y9</accession>
<comment type="cofactor">
    <cofactor evidence="2">
        <name>Mg(2+)</name>
        <dbReference type="ChEBI" id="CHEBI:18420"/>
    </cofactor>
</comment>
<dbReference type="Proteomes" id="UP000239706">
    <property type="component" value="Unassembled WGS sequence"/>
</dbReference>
<dbReference type="HAMAP" id="MF_00060">
    <property type="entry name" value="SurE"/>
    <property type="match status" value="1"/>
</dbReference>
<keyword evidence="6 9" id="KW-0479">Metal-binding</keyword>
<comment type="function">
    <text evidence="9">Nucleotidase that shows phosphatase activity on nucleoside 5'-monophosphates.</text>
</comment>
<evidence type="ECO:0000256" key="6">
    <source>
        <dbReference type="ARBA" id="ARBA00022723"/>
    </source>
</evidence>
<dbReference type="Gene3D" id="3.40.1210.10">
    <property type="entry name" value="Survival protein SurE-like phosphatase/nucleotidase"/>
    <property type="match status" value="1"/>
</dbReference>
<comment type="similarity">
    <text evidence="4 9">Belongs to the SurE nucleotidase family.</text>
</comment>
<dbReference type="RefSeq" id="WP_106064195.1">
    <property type="nucleotide sequence ID" value="NZ_PVXO01000055.1"/>
</dbReference>
<dbReference type="FunFam" id="3.40.1210.10:FF:000001">
    <property type="entry name" value="5'/3'-nucleotidase SurE"/>
    <property type="match status" value="1"/>
</dbReference>
<feature type="binding site" evidence="9">
    <location>
        <position position="9"/>
    </location>
    <ligand>
        <name>a divalent metal cation</name>
        <dbReference type="ChEBI" id="CHEBI:60240"/>
    </ligand>
</feature>
<dbReference type="InterPro" id="IPR002828">
    <property type="entry name" value="SurE-like_Pase/nucleotidase"/>
</dbReference>
<dbReference type="OrthoDB" id="9780815at2"/>
<feature type="binding site" evidence="9">
    <location>
        <position position="96"/>
    </location>
    <ligand>
        <name>a divalent metal cation</name>
        <dbReference type="ChEBI" id="CHEBI:60240"/>
    </ligand>
</feature>
<keyword evidence="5 9" id="KW-0963">Cytoplasm</keyword>
<dbReference type="GO" id="GO:0005737">
    <property type="term" value="C:cytoplasm"/>
    <property type="evidence" value="ECO:0007669"/>
    <property type="project" value="UniProtKB-SubCell"/>
</dbReference>
<name>A0A2T0B1Y9_9CLOT</name>
<dbReference type="NCBIfam" id="TIGR00087">
    <property type="entry name" value="surE"/>
    <property type="match status" value="1"/>
</dbReference>
<feature type="binding site" evidence="9">
    <location>
        <position position="39"/>
    </location>
    <ligand>
        <name>a divalent metal cation</name>
        <dbReference type="ChEBI" id="CHEBI:60240"/>
    </ligand>
</feature>
<comment type="caution">
    <text evidence="11">The sequence shown here is derived from an EMBL/GenBank/DDBJ whole genome shotgun (WGS) entry which is preliminary data.</text>
</comment>
<dbReference type="Pfam" id="PF01975">
    <property type="entry name" value="SurE"/>
    <property type="match status" value="1"/>
</dbReference>
<gene>
    <name evidence="9 11" type="primary">surE</name>
    <name evidence="11" type="ORF">CLLI_21260</name>
</gene>
<feature type="binding site" evidence="9">
    <location>
        <position position="8"/>
    </location>
    <ligand>
        <name>a divalent metal cation</name>
        <dbReference type="ChEBI" id="CHEBI:60240"/>
    </ligand>
</feature>